<evidence type="ECO:0000313" key="2">
    <source>
        <dbReference type="Proteomes" id="UP000245793"/>
    </source>
</evidence>
<accession>A0A2U1E6N6</accession>
<dbReference type="SUPFAM" id="SSF53681">
    <property type="entry name" value="Aspartate/glutamate racemase"/>
    <property type="match status" value="2"/>
</dbReference>
<dbReference type="GO" id="GO:0047661">
    <property type="term" value="F:amino-acid racemase activity"/>
    <property type="evidence" value="ECO:0007669"/>
    <property type="project" value="InterPro"/>
</dbReference>
<reference evidence="1 2" key="1">
    <citation type="submission" date="2018-04" db="EMBL/GenBank/DDBJ databases">
        <title>Genomic Encyclopedia of Type Strains, Phase IV (KMG-IV): sequencing the most valuable type-strain genomes for metagenomic binning, comparative biology and taxonomic classification.</title>
        <authorList>
            <person name="Goeker M."/>
        </authorList>
    </citation>
    <scope>NUCLEOTIDE SEQUENCE [LARGE SCALE GENOMIC DNA]</scope>
    <source>
        <strain evidence="1 2">DSM 20705</strain>
    </source>
</reference>
<dbReference type="RefSeq" id="WP_165803538.1">
    <property type="nucleotide sequence ID" value="NZ_QEKV01000001.1"/>
</dbReference>
<comment type="caution">
    <text evidence="1">The sequence shown here is derived from an EMBL/GenBank/DDBJ whole genome shotgun (WGS) entry which is preliminary data.</text>
</comment>
<dbReference type="Gene3D" id="3.40.50.1860">
    <property type="match status" value="2"/>
</dbReference>
<dbReference type="InterPro" id="IPR001920">
    <property type="entry name" value="Asp/Glu_race"/>
</dbReference>
<protein>
    <submittedName>
        <fullName evidence="1">Glutamate racemase</fullName>
    </submittedName>
</protein>
<dbReference type="EMBL" id="QEKV01000001">
    <property type="protein sequence ID" value="PVY95597.1"/>
    <property type="molecule type" value="Genomic_DNA"/>
</dbReference>
<evidence type="ECO:0000313" key="1">
    <source>
        <dbReference type="EMBL" id="PVY95597.1"/>
    </source>
</evidence>
<dbReference type="Proteomes" id="UP000245793">
    <property type="component" value="Unassembled WGS sequence"/>
</dbReference>
<name>A0A2U1E6N6_9FIRM</name>
<dbReference type="AlphaFoldDB" id="A0A2U1E6N6"/>
<sequence length="215" mass="24379">MKVLVLDSGKGGKVVYKYLESMSPGIDLIYTSDEKNMPYGERSKGEIVKLTKKMVRPFKGEFAVLAPACNTISTALIETGNLRRNIVDIITPTVQVLRRQNLRHLGVISTSFTHNSGIYSRMLGAISLPSRNLARLIEEDDLDGVRKELEVLIPPLIKRRVTRLILGCTHYELIDYIIRDMYPHLELLYPGKYQAEAVLRRLDRLKGAGHGFKRK</sequence>
<proteinExistence type="predicted"/>
<organism evidence="1 2">
    <name type="scientific">Ezakiella coagulans</name>
    <dbReference type="NCBI Taxonomy" id="46507"/>
    <lineage>
        <taxon>Bacteria</taxon>
        <taxon>Bacillati</taxon>
        <taxon>Bacillota</taxon>
        <taxon>Tissierellia</taxon>
        <taxon>Ezakiella</taxon>
    </lineage>
</organism>
<keyword evidence="2" id="KW-1185">Reference proteome</keyword>
<gene>
    <name evidence="1" type="ORF">C7381_101123</name>
</gene>